<dbReference type="RefSeq" id="WP_070947906.1">
    <property type="nucleotide sequence ID" value="NZ_MLIQ01000042.1"/>
</dbReference>
<feature type="compositionally biased region" description="Basic residues" evidence="1">
    <location>
        <begin position="53"/>
        <end position="66"/>
    </location>
</feature>
<comment type="caution">
    <text evidence="2">The sequence shown here is derived from an EMBL/GenBank/DDBJ whole genome shotgun (WGS) entry which is preliminary data.</text>
</comment>
<protein>
    <submittedName>
        <fullName evidence="2">Uncharacterized protein</fullName>
    </submittedName>
</protein>
<dbReference type="Proteomes" id="UP000180043">
    <property type="component" value="Unassembled WGS sequence"/>
</dbReference>
<feature type="region of interest" description="Disordered" evidence="1">
    <location>
        <begin position="35"/>
        <end position="66"/>
    </location>
</feature>
<evidence type="ECO:0000313" key="2">
    <source>
        <dbReference type="EMBL" id="OHU47286.1"/>
    </source>
</evidence>
<reference evidence="2 3" key="1">
    <citation type="submission" date="2016-10" db="EMBL/GenBank/DDBJ databases">
        <title>Evaluation of Human, Veterinary and Environmental Mycobacterium chelonae Isolates by Core Genome Phylogenomic Analysis, Targeted Gene Comparison, and Anti-microbial Susceptibility Patterns: A Tale of Mistaken Identities.</title>
        <authorList>
            <person name="Fogelson S.B."/>
            <person name="Camus A.C."/>
            <person name="Lorenz W."/>
            <person name="Vasireddy R."/>
            <person name="Vasireddy S."/>
            <person name="Smith T."/>
            <person name="Brown-Elliott B.A."/>
            <person name="Wallace R.J.Jr."/>
            <person name="Hasan N.A."/>
            <person name="Reischl U."/>
            <person name="Sanchez S."/>
        </authorList>
    </citation>
    <scope>NUCLEOTIDE SEQUENCE [LARGE SCALE GENOMIC DNA]</scope>
    <source>
        <strain evidence="2 3">15515</strain>
    </source>
</reference>
<gene>
    <name evidence="2" type="ORF">BKG82_26920</name>
</gene>
<evidence type="ECO:0000256" key="1">
    <source>
        <dbReference type="SAM" id="MobiDB-lite"/>
    </source>
</evidence>
<evidence type="ECO:0000313" key="3">
    <source>
        <dbReference type="Proteomes" id="UP000180043"/>
    </source>
</evidence>
<dbReference type="EMBL" id="MLIQ01000042">
    <property type="protein sequence ID" value="OHU47286.1"/>
    <property type="molecule type" value="Genomic_DNA"/>
</dbReference>
<name>A0A1S1LIP6_MYCCH</name>
<sequence length="66" mass="7947">MNSPETHALERIRERQALVQRLHDIAQYKASLAHGYRTATPERRAERRVQKEARRRKKAERKQGRR</sequence>
<organism evidence="2 3">
    <name type="scientific">Mycobacteroides chelonae</name>
    <name type="common">Mycobacterium chelonae</name>
    <dbReference type="NCBI Taxonomy" id="1774"/>
    <lineage>
        <taxon>Bacteria</taxon>
        <taxon>Bacillati</taxon>
        <taxon>Actinomycetota</taxon>
        <taxon>Actinomycetes</taxon>
        <taxon>Mycobacteriales</taxon>
        <taxon>Mycobacteriaceae</taxon>
        <taxon>Mycobacteroides</taxon>
    </lineage>
</organism>
<proteinExistence type="predicted"/>
<dbReference type="AlphaFoldDB" id="A0A1S1LIP6"/>
<feature type="compositionally biased region" description="Basic and acidic residues" evidence="1">
    <location>
        <begin position="40"/>
        <end position="52"/>
    </location>
</feature>
<accession>A0A1S1LIP6</accession>